<sequence>MASDTSVDIDGEFEDLISREFPGLTGRQTPQHLSVFDGDHTDGDRAIELARRLRSRPFPWQRDCIRDVMSRRPDGTWTHPDAVIVCPRQNGKSEVLIVRILFGILKLDETVIFTAQRWTTAEDIYLRTITLIERSASFRRLVSKKTCSQGRGVIKLSTGGQVVFTTRSADAGRGLTKIDLVIYDEAYSLTDGEMSALSPAQLAAADPQTIYTSSAVNQDIHKDGLVLASIRERGLAGEIDLYFAEFCAPPGMDRDSEEAWAAANPSYGVIQNATKVRKLMRGFSTAAGRKSFDVEILGWGDWPSTDEVDELDPIFDLDAWKAQQVTELPKPGHSAIVIEMTPDRSHAYIAGAVRTGGKIHLELGLVAKPGPRVLNAAIGLIGRWDPVALVIESYSPAASMLPELRTRGIEPESANAQKLAQAFGGLEDAIEAGTVTHSGDPLIIEAIETAHKRVFQGGGWAADRMKSDLAAVIIAIALAHWALRTFDVKKRASASPVHVPSGSTARNETSGLLSAGF</sequence>
<evidence type="ECO:0008006" key="4">
    <source>
        <dbReference type="Google" id="ProtNLM"/>
    </source>
</evidence>
<proteinExistence type="predicted"/>
<keyword evidence="3" id="KW-1185">Reference proteome</keyword>
<dbReference type="SUPFAM" id="SSF52540">
    <property type="entry name" value="P-loop containing nucleoside triphosphate hydrolases"/>
    <property type="match status" value="1"/>
</dbReference>
<dbReference type="EMBL" id="JAADZU010000054">
    <property type="protein sequence ID" value="NDK91045.1"/>
    <property type="molecule type" value="Genomic_DNA"/>
</dbReference>
<dbReference type="Gene3D" id="3.40.50.300">
    <property type="entry name" value="P-loop containing nucleotide triphosphate hydrolases"/>
    <property type="match status" value="1"/>
</dbReference>
<dbReference type="Proteomes" id="UP000466307">
    <property type="component" value="Unassembled WGS sequence"/>
</dbReference>
<comment type="caution">
    <text evidence="2">The sequence shown here is derived from an EMBL/GenBank/DDBJ whole genome shotgun (WGS) entry which is preliminary data.</text>
</comment>
<gene>
    <name evidence="2" type="ORF">GYA93_15850</name>
</gene>
<evidence type="ECO:0000313" key="3">
    <source>
        <dbReference type="Proteomes" id="UP000466307"/>
    </source>
</evidence>
<evidence type="ECO:0000313" key="2">
    <source>
        <dbReference type="EMBL" id="NDK91045.1"/>
    </source>
</evidence>
<name>A0A7K3LRZ6_9ACTN</name>
<reference evidence="2 3" key="1">
    <citation type="submission" date="2020-01" db="EMBL/GenBank/DDBJ databases">
        <title>Investigation of new actinobacteria for the biodesulphurisation of diesel fuel.</title>
        <authorList>
            <person name="Athi Narayanan S.M."/>
        </authorList>
    </citation>
    <scope>NUCLEOTIDE SEQUENCE [LARGE SCALE GENOMIC DNA]</scope>
    <source>
        <strain evidence="2 3">213E</strain>
    </source>
</reference>
<feature type="compositionally biased region" description="Polar residues" evidence="1">
    <location>
        <begin position="501"/>
        <end position="517"/>
    </location>
</feature>
<organism evidence="2 3">
    <name type="scientific">Gordonia desulfuricans</name>
    <dbReference type="NCBI Taxonomy" id="89051"/>
    <lineage>
        <taxon>Bacteria</taxon>
        <taxon>Bacillati</taxon>
        <taxon>Actinomycetota</taxon>
        <taxon>Actinomycetes</taxon>
        <taxon>Mycobacteriales</taxon>
        <taxon>Gordoniaceae</taxon>
        <taxon>Gordonia</taxon>
    </lineage>
</organism>
<evidence type="ECO:0000256" key="1">
    <source>
        <dbReference type="SAM" id="MobiDB-lite"/>
    </source>
</evidence>
<dbReference type="InterPro" id="IPR027417">
    <property type="entry name" value="P-loop_NTPase"/>
</dbReference>
<accession>A0A7K3LRZ6</accession>
<dbReference type="RefSeq" id="WP_157079406.1">
    <property type="nucleotide sequence ID" value="NZ_JAADZU010000054.1"/>
</dbReference>
<feature type="region of interest" description="Disordered" evidence="1">
    <location>
        <begin position="495"/>
        <end position="517"/>
    </location>
</feature>
<dbReference type="AlphaFoldDB" id="A0A7K3LRZ6"/>
<protein>
    <recommendedName>
        <fullName evidence="4">Terminase</fullName>
    </recommendedName>
</protein>